<keyword evidence="2" id="KW-1185">Reference proteome</keyword>
<sequence>MEVTGASDEGFEAICATKLRNGGIVLELRSGDAAVLVRSWKDDFARYFEGDVIIRDQEYTVLAERVPTRLLVDVPEAKAKIERDSWLQENSIASIKWFKPENKRKETQNAAHLLI</sequence>
<protein>
    <submittedName>
        <fullName evidence="1">Uncharacterized protein</fullName>
    </submittedName>
</protein>
<dbReference type="Proteomes" id="UP000076722">
    <property type="component" value="Unassembled WGS sequence"/>
</dbReference>
<dbReference type="OrthoDB" id="2800503at2759"/>
<gene>
    <name evidence="1" type="ORF">SISNIDRAFT_420699</name>
</gene>
<dbReference type="EMBL" id="KV419479">
    <property type="protein sequence ID" value="KZS86622.1"/>
    <property type="molecule type" value="Genomic_DNA"/>
</dbReference>
<name>A0A164ME34_9AGAM</name>
<reference evidence="1 2" key="1">
    <citation type="journal article" date="2016" name="Mol. Biol. Evol.">
        <title>Comparative Genomics of Early-Diverging Mushroom-Forming Fungi Provides Insights into the Origins of Lignocellulose Decay Capabilities.</title>
        <authorList>
            <person name="Nagy L.G."/>
            <person name="Riley R."/>
            <person name="Tritt A."/>
            <person name="Adam C."/>
            <person name="Daum C."/>
            <person name="Floudas D."/>
            <person name="Sun H."/>
            <person name="Yadav J.S."/>
            <person name="Pangilinan J."/>
            <person name="Larsson K.H."/>
            <person name="Matsuura K."/>
            <person name="Barry K."/>
            <person name="Labutti K."/>
            <person name="Kuo R."/>
            <person name="Ohm R.A."/>
            <person name="Bhattacharya S.S."/>
            <person name="Shirouzu T."/>
            <person name="Yoshinaga Y."/>
            <person name="Martin F.M."/>
            <person name="Grigoriev I.V."/>
            <person name="Hibbett D.S."/>
        </authorList>
    </citation>
    <scope>NUCLEOTIDE SEQUENCE [LARGE SCALE GENOMIC DNA]</scope>
    <source>
        <strain evidence="1 2">HHB9708</strain>
    </source>
</reference>
<evidence type="ECO:0000313" key="1">
    <source>
        <dbReference type="EMBL" id="KZS86622.1"/>
    </source>
</evidence>
<accession>A0A164ME34</accession>
<organism evidence="1 2">
    <name type="scientific">Sistotremastrum niveocremeum HHB9708</name>
    <dbReference type="NCBI Taxonomy" id="1314777"/>
    <lineage>
        <taxon>Eukaryota</taxon>
        <taxon>Fungi</taxon>
        <taxon>Dikarya</taxon>
        <taxon>Basidiomycota</taxon>
        <taxon>Agaricomycotina</taxon>
        <taxon>Agaricomycetes</taxon>
        <taxon>Sistotremastrales</taxon>
        <taxon>Sistotremastraceae</taxon>
        <taxon>Sertulicium</taxon>
        <taxon>Sertulicium niveocremeum</taxon>
    </lineage>
</organism>
<evidence type="ECO:0000313" key="2">
    <source>
        <dbReference type="Proteomes" id="UP000076722"/>
    </source>
</evidence>
<dbReference type="AlphaFoldDB" id="A0A164ME34"/>
<proteinExistence type="predicted"/>